<reference evidence="1" key="1">
    <citation type="journal article" date="2022" name="Front. Microbiol.">
        <title>Species classification and novel plasmid identifications in Arcobacter cryaerophilus and Arcobacter cryaerophilus-like organisms.</title>
        <authorList>
            <person name="Zhou G."/>
            <person name="Wang M."/>
            <person name="Wang H."/>
            <person name="Chen X."/>
            <person name="Gu Y."/>
            <person name="Shao Z."/>
            <person name="Zhang J."/>
            <person name="Zhang M."/>
        </authorList>
    </citation>
    <scope>NUCLEOTIDE SEQUENCE</scope>
    <source>
        <strain evidence="1">ICDCAC48</strain>
    </source>
</reference>
<dbReference type="SUPFAM" id="SSF159501">
    <property type="entry name" value="EreA/ChaN-like"/>
    <property type="match status" value="1"/>
</dbReference>
<dbReference type="AlphaFoldDB" id="A0AA46NQX3"/>
<gene>
    <name evidence="1" type="primary">ere(B)</name>
    <name evidence="1" type="ORF">NGX11_11445</name>
</gene>
<dbReference type="InterPro" id="IPR016273">
    <property type="entry name" value="Emycin_Estase_proteobac"/>
</dbReference>
<proteinExistence type="predicted"/>
<organism evidence="1 2">
    <name type="scientific">Aliarcobacter cryaerophilus</name>
    <dbReference type="NCBI Taxonomy" id="28198"/>
    <lineage>
        <taxon>Bacteria</taxon>
        <taxon>Pseudomonadati</taxon>
        <taxon>Campylobacterota</taxon>
        <taxon>Epsilonproteobacteria</taxon>
        <taxon>Campylobacterales</taxon>
        <taxon>Arcobacteraceae</taxon>
        <taxon>Aliarcobacter</taxon>
    </lineage>
</organism>
<dbReference type="InterPro" id="IPR007815">
    <property type="entry name" value="Emycin_Estase"/>
</dbReference>
<keyword evidence="1" id="KW-0614">Plasmid</keyword>
<geneLocation type="plasmid" evidence="1 2">
    <name>pCNAC48</name>
</geneLocation>
<evidence type="ECO:0000313" key="1">
    <source>
        <dbReference type="EMBL" id="UYF44414.1"/>
    </source>
</evidence>
<dbReference type="Gene3D" id="1.20.1440.30">
    <property type="entry name" value="Biosynthetic Protein domain"/>
    <property type="match status" value="1"/>
</dbReference>
<dbReference type="InterPro" id="IPR052036">
    <property type="entry name" value="Hydrolase/PRTase-associated"/>
</dbReference>
<accession>A0AA46NQX3</accession>
<evidence type="ECO:0000313" key="2">
    <source>
        <dbReference type="Proteomes" id="UP001164100"/>
    </source>
</evidence>
<dbReference type="Proteomes" id="UP001164100">
    <property type="component" value="Plasmid pCNAC48"/>
</dbReference>
<name>A0AA46NQX3_9BACT</name>
<dbReference type="RefSeq" id="WP_263515101.1">
    <property type="nucleotide sequence ID" value="NZ_CP099557.1"/>
</dbReference>
<dbReference type="NCBIfam" id="NF000209">
    <property type="entry name" value="EreB"/>
    <property type="match status" value="1"/>
</dbReference>
<dbReference type="Gene3D" id="3.30.1870.10">
    <property type="entry name" value="EreA-like, domain 2"/>
    <property type="match status" value="1"/>
</dbReference>
<sequence length="419" mass="48231">MRFEEWVKNNHIPFKLNHHDDNYDDFKPLSELIGDTRVVALGENSHFIKEFFLLRHNLLRFFIEELGFKTFAFEFGFAEGHIINNWLHGKGTDDDIGKYLTHFYYPEELKTTFLWLKEYNKVAQEKITFLGIDIPRNGGSYFPNIEILHDFFKTADKDALHIIDDALNIAKKIDYFSTSQAALKLHELTDSERTHLTCQIARTKVRLEAMAPIHIEKYGIEKYETILHYINGLIYLDYNVQAMAGFISGAGMQGDMGAKDKYMADSVLWHLNNPQSEQKVIVVAHNAHIQKTPILYDGFLSCIPMGQRLKEAIGDDYMSLGITSHIGHTAALYPEADTKYGFRVDNYQLQEPNEGSVEKSIHDCGITNSFVSFKNMPEDVLSIPNMIRFDSMYMETKLEKAFDGIFQIEKSSVSEVVYE</sequence>
<dbReference type="EMBL" id="CP099557">
    <property type="protein sequence ID" value="UYF44414.1"/>
    <property type="molecule type" value="Genomic_DNA"/>
</dbReference>
<dbReference type="CDD" id="cd14728">
    <property type="entry name" value="Ere-like"/>
    <property type="match status" value="1"/>
</dbReference>
<protein>
    <submittedName>
        <fullName evidence="1">EreB family erythromycin esterase</fullName>
    </submittedName>
</protein>
<dbReference type="GO" id="GO:0046677">
    <property type="term" value="P:response to antibiotic"/>
    <property type="evidence" value="ECO:0007669"/>
    <property type="project" value="InterPro"/>
</dbReference>
<dbReference type="PANTHER" id="PTHR31299:SF0">
    <property type="entry name" value="ESTERASE, PUTATIVE (AFU_ORTHOLOGUE AFUA_1G05850)-RELATED"/>
    <property type="match status" value="1"/>
</dbReference>
<dbReference type="PIRSF" id="PIRSF000880">
    <property type="entry name" value="Eryth_est"/>
    <property type="match status" value="1"/>
</dbReference>
<dbReference type="Gene3D" id="3.40.1660.10">
    <property type="entry name" value="EreA-like (biosynthetic domain)"/>
    <property type="match status" value="1"/>
</dbReference>
<dbReference type="Pfam" id="PF05139">
    <property type="entry name" value="Erythro_esteras"/>
    <property type="match status" value="1"/>
</dbReference>
<dbReference type="PANTHER" id="PTHR31299">
    <property type="entry name" value="ESTERASE, PUTATIVE (AFU_ORTHOLOGUE AFUA_1G05850)-RELATED"/>
    <property type="match status" value="1"/>
</dbReference>